<accession>A0A2Z5USZ2</accession>
<dbReference type="RefSeq" id="WP_126322128.1">
    <property type="nucleotide sequence ID" value="NZ_AP018005.1"/>
</dbReference>
<evidence type="ECO:0000256" key="1">
    <source>
        <dbReference type="SAM" id="MobiDB-lite"/>
    </source>
</evidence>
<dbReference type="Proteomes" id="UP000282483">
    <property type="component" value="Chromosome"/>
</dbReference>
<dbReference type="EMBL" id="AP018005">
    <property type="protein sequence ID" value="BBB14599.1"/>
    <property type="molecule type" value="Genomic_DNA"/>
</dbReference>
<organism evidence="2 3">
    <name type="scientific">Candidatus Rickettsiella viridis</name>
    <dbReference type="NCBI Taxonomy" id="676208"/>
    <lineage>
        <taxon>Bacteria</taxon>
        <taxon>Pseudomonadati</taxon>
        <taxon>Pseudomonadota</taxon>
        <taxon>Gammaproteobacteria</taxon>
        <taxon>Legionellales</taxon>
        <taxon>Coxiellaceae</taxon>
        <taxon>Rickettsiella</taxon>
    </lineage>
</organism>
<dbReference type="KEGG" id="rvi:RVIR1_00570"/>
<evidence type="ECO:0000313" key="2">
    <source>
        <dbReference type="EMBL" id="BBB14599.1"/>
    </source>
</evidence>
<evidence type="ECO:0000313" key="3">
    <source>
        <dbReference type="Proteomes" id="UP000282483"/>
    </source>
</evidence>
<reference evidence="2 3" key="1">
    <citation type="submission" date="2017-03" db="EMBL/GenBank/DDBJ databases">
        <title>The genome sequence of Candidatus Rickettsiella viridis.</title>
        <authorList>
            <person name="Nikoh N."/>
            <person name="Tsuchida T."/>
            <person name="Yamaguchi K."/>
            <person name="Maeda T."/>
            <person name="Shigenobu S."/>
            <person name="Fukatsu T."/>
        </authorList>
    </citation>
    <scope>NUCLEOTIDE SEQUENCE [LARGE SCALE GENOMIC DNA]</scope>
    <source>
        <strain evidence="2 3">Ap-RA04</strain>
    </source>
</reference>
<sequence length="172" mass="16186">MKLLNSSLRFAGIVVAILLLTACGGGSGGPGGVGGAGTGTTGTGGGPTTAPPGSGGGGGFPNLGNIAGVTLTGDGGLVLNATALQTLGLQAGVLTPQELARLNVTLPNAGVGVRAITKQGQLIAITGPHGKTFAVPGGPSTLPGTGIRLPSLPSGGNVGGTLKNTLGNVLKH</sequence>
<dbReference type="AlphaFoldDB" id="A0A2Z5USZ2"/>
<protein>
    <submittedName>
        <fullName evidence="2">Uncharacterized protein</fullName>
    </submittedName>
</protein>
<keyword evidence="3" id="KW-1185">Reference proteome</keyword>
<gene>
    <name evidence="2" type="ORF">RVIR1_00570</name>
</gene>
<proteinExistence type="predicted"/>
<name>A0A2Z5USZ2_9COXI</name>
<feature type="region of interest" description="Disordered" evidence="1">
    <location>
        <begin position="34"/>
        <end position="59"/>
    </location>
</feature>
<dbReference type="PROSITE" id="PS51257">
    <property type="entry name" value="PROKAR_LIPOPROTEIN"/>
    <property type="match status" value="1"/>
</dbReference>